<protein>
    <submittedName>
        <fullName evidence="2">Uncharacterized protein</fullName>
    </submittedName>
</protein>
<dbReference type="EMBL" id="JAPMSZ010000010">
    <property type="protein sequence ID" value="KAJ5087103.1"/>
    <property type="molecule type" value="Genomic_DNA"/>
</dbReference>
<dbReference type="Pfam" id="PF04199">
    <property type="entry name" value="Cyclase"/>
    <property type="match status" value="1"/>
</dbReference>
<dbReference type="InterPro" id="IPR007325">
    <property type="entry name" value="KFase/CYL"/>
</dbReference>
<dbReference type="RefSeq" id="XP_056509228.1">
    <property type="nucleotide sequence ID" value="XM_056658935.1"/>
</dbReference>
<accession>A0A9W9JZ79</accession>
<reference evidence="2" key="1">
    <citation type="submission" date="2022-11" db="EMBL/GenBank/DDBJ databases">
        <authorList>
            <person name="Petersen C."/>
        </authorList>
    </citation>
    <scope>NUCLEOTIDE SEQUENCE</scope>
    <source>
        <strain evidence="2">IBT 34128</strain>
    </source>
</reference>
<dbReference type="PANTHER" id="PTHR34861">
    <property type="match status" value="1"/>
</dbReference>
<keyword evidence="3" id="KW-1185">Reference proteome</keyword>
<evidence type="ECO:0000256" key="1">
    <source>
        <dbReference type="ARBA" id="ARBA00007865"/>
    </source>
</evidence>
<comment type="caution">
    <text evidence="2">The sequence shown here is derived from an EMBL/GenBank/DDBJ whole genome shotgun (WGS) entry which is preliminary data.</text>
</comment>
<comment type="similarity">
    <text evidence="1">Belongs to the Cyclase 1 superfamily.</text>
</comment>
<dbReference type="GeneID" id="81398104"/>
<dbReference type="InterPro" id="IPR037175">
    <property type="entry name" value="KFase_sf"/>
</dbReference>
<dbReference type="Gene3D" id="3.50.30.50">
    <property type="entry name" value="Putative cyclase"/>
    <property type="match status" value="1"/>
</dbReference>
<dbReference type="GO" id="GO:0019441">
    <property type="term" value="P:L-tryptophan catabolic process to kynurenine"/>
    <property type="evidence" value="ECO:0007669"/>
    <property type="project" value="InterPro"/>
</dbReference>
<evidence type="ECO:0000313" key="3">
    <source>
        <dbReference type="Proteomes" id="UP001141434"/>
    </source>
</evidence>
<proteinExistence type="inferred from homology"/>
<dbReference type="GO" id="GO:0004061">
    <property type="term" value="F:arylformamidase activity"/>
    <property type="evidence" value="ECO:0007669"/>
    <property type="project" value="InterPro"/>
</dbReference>
<dbReference type="PANTHER" id="PTHR34861:SF11">
    <property type="entry name" value="CYCLASE"/>
    <property type="match status" value="1"/>
</dbReference>
<dbReference type="OrthoDB" id="5396at2759"/>
<sequence>MRNGIHVWVENGGVVGRGVLLDYAAWAEANTKPVNCFQPQSIPVSDLQEVAANQNVIFRPGNILFVRTGWTRAYEQLS</sequence>
<organism evidence="2 3">
    <name type="scientific">Penicillium alfredii</name>
    <dbReference type="NCBI Taxonomy" id="1506179"/>
    <lineage>
        <taxon>Eukaryota</taxon>
        <taxon>Fungi</taxon>
        <taxon>Dikarya</taxon>
        <taxon>Ascomycota</taxon>
        <taxon>Pezizomycotina</taxon>
        <taxon>Eurotiomycetes</taxon>
        <taxon>Eurotiomycetidae</taxon>
        <taxon>Eurotiales</taxon>
        <taxon>Aspergillaceae</taxon>
        <taxon>Penicillium</taxon>
    </lineage>
</organism>
<name>A0A9W9JZ79_9EURO</name>
<evidence type="ECO:0000313" key="2">
    <source>
        <dbReference type="EMBL" id="KAJ5087103.1"/>
    </source>
</evidence>
<dbReference type="AlphaFoldDB" id="A0A9W9JZ79"/>
<dbReference type="Proteomes" id="UP001141434">
    <property type="component" value="Unassembled WGS sequence"/>
</dbReference>
<reference evidence="2" key="2">
    <citation type="journal article" date="2023" name="IMA Fungus">
        <title>Comparative genomic study of the Penicillium genus elucidates a diverse pangenome and 15 lateral gene transfer events.</title>
        <authorList>
            <person name="Petersen C."/>
            <person name="Sorensen T."/>
            <person name="Nielsen M.R."/>
            <person name="Sondergaard T.E."/>
            <person name="Sorensen J.L."/>
            <person name="Fitzpatrick D.A."/>
            <person name="Frisvad J.C."/>
            <person name="Nielsen K.L."/>
        </authorList>
    </citation>
    <scope>NUCLEOTIDE SEQUENCE</scope>
    <source>
        <strain evidence="2">IBT 34128</strain>
    </source>
</reference>
<gene>
    <name evidence="2" type="ORF">NUU61_008410</name>
</gene>